<evidence type="ECO:0000256" key="3">
    <source>
        <dbReference type="SAM" id="Phobius"/>
    </source>
</evidence>
<evidence type="ECO:0000256" key="1">
    <source>
        <dbReference type="ARBA" id="ARBA00006432"/>
    </source>
</evidence>
<dbReference type="PANTHER" id="PTHR22754">
    <property type="entry name" value="DISCO-INTERACTING PROTEIN 2 DIP2 -RELATED"/>
    <property type="match status" value="1"/>
</dbReference>
<dbReference type="InterPro" id="IPR002123">
    <property type="entry name" value="Plipid/glycerol_acylTrfase"/>
</dbReference>
<dbReference type="AlphaFoldDB" id="A0A3B1DR30"/>
<dbReference type="SUPFAM" id="SSF47336">
    <property type="entry name" value="ACP-like"/>
    <property type="match status" value="1"/>
</dbReference>
<dbReference type="InterPro" id="IPR042099">
    <property type="entry name" value="ANL_N_sf"/>
</dbReference>
<dbReference type="Gene3D" id="3.40.50.12780">
    <property type="entry name" value="N-terminal domain of ligase-like"/>
    <property type="match status" value="1"/>
</dbReference>
<dbReference type="GO" id="GO:0005886">
    <property type="term" value="C:plasma membrane"/>
    <property type="evidence" value="ECO:0007669"/>
    <property type="project" value="TreeGrafter"/>
</dbReference>
<sequence>MNRIVDQTQIEVEILEVIRLLLLENGSQRVLSLLSPTASFERDLGLGSLERVELLLRIESEFSVSLPDATIAEATTPRALAMIVQKASPSEKRQGVERLQGLKKAARIIRPARTLSEGLMRHAEADPERPHIYLTTDAGEEEMLTYRDLLIGAEAIARGLIKKGIERGETVAIMLPTGKDFFFTFCGILLAGGVPVPVYPPFRPNQIEEYAARQEEILRNAGAVYLITFQRVEKLARLLRPRLQGLRAVLIPETLMVMGADSSASLVLAREGDAGLIQYTSGSTGSPKGVLLTHENLLANIRCMKKAMAITAGDVGVSWLPLYHDMGLIGSWLFSLIHGIPIAILPPFAFLSRPEKWLWTLHRHGGTLSAAPNFAYEICAKKIRDESIEGLDLSRWRIALNGAEPVNPETLRAFSKRFAPYGFRPETHLPVYGMAEASVGLSFPPLGRVPRTDKISRDRFQRTREAFPASPSEANTLEFVSCGLALPEHELRIVDDEGQILGERVEGQIEFRGPSCTSGYYQNAQATASLFHGDWLVPGDLGYKADGELFITGRKKDLIIKGGRNLHPHEIEAVAGEVPGVRKGCVAAVGIPDPALGTEKLVVVIETRETREAGKATLNAMVNERILNAVGVPADLICLVPPGSVPKTSSGKIARSACREAYLKGRLTSGRRHVQLQFLSLCLTWFKSWALRGFKTMGRAFYGAYLVTILGALLFPAWLLVLILPAKYTGFILKQGAKLFLRLACALPRIEGFEGSENKGPMIWVANHASYLDVTFLIATLPEDLHFVSKKELLKVPFLRTVLIKGKHITVDRTNVTKGVSETQKIEALLKSGASVLIFPEGTFRATAGIRPFKLGAFKASIETEIPIIPVTLQGTREFLRGGTFLPRRMPVTLTFSEAIYPEGKDWRDVVRLRNFCRKKIAAHSKEVCLE</sequence>
<dbReference type="SUPFAM" id="SSF56801">
    <property type="entry name" value="Acetyl-CoA synthetase-like"/>
    <property type="match status" value="1"/>
</dbReference>
<evidence type="ECO:0000259" key="4">
    <source>
        <dbReference type="PROSITE" id="PS50075"/>
    </source>
</evidence>
<name>A0A3B1DR30_9ZZZZ</name>
<dbReference type="Gene3D" id="1.10.1200.10">
    <property type="entry name" value="ACP-like"/>
    <property type="match status" value="1"/>
</dbReference>
<accession>A0A3B1DR30</accession>
<keyword evidence="3" id="KW-0472">Membrane</keyword>
<protein>
    <submittedName>
        <fullName evidence="5">Polyketide synthase modules and related proteins</fullName>
    </submittedName>
</protein>
<dbReference type="InterPro" id="IPR000873">
    <property type="entry name" value="AMP-dep_synth/lig_dom"/>
</dbReference>
<dbReference type="Pfam" id="PF01553">
    <property type="entry name" value="Acyltransferase"/>
    <property type="match status" value="1"/>
</dbReference>
<dbReference type="Pfam" id="PF00501">
    <property type="entry name" value="AMP-binding"/>
    <property type="match status" value="1"/>
</dbReference>
<dbReference type="Gene3D" id="3.30.300.30">
    <property type="match status" value="1"/>
</dbReference>
<dbReference type="GO" id="GO:0003841">
    <property type="term" value="F:1-acylglycerol-3-phosphate O-acyltransferase activity"/>
    <property type="evidence" value="ECO:0007669"/>
    <property type="project" value="InterPro"/>
</dbReference>
<reference evidence="5" key="1">
    <citation type="submission" date="2018-06" db="EMBL/GenBank/DDBJ databases">
        <authorList>
            <person name="Zhirakovskaya E."/>
        </authorList>
    </citation>
    <scope>NUCLEOTIDE SEQUENCE</scope>
</reference>
<evidence type="ECO:0000313" key="5">
    <source>
        <dbReference type="EMBL" id="VAX31147.1"/>
    </source>
</evidence>
<dbReference type="GO" id="GO:0016874">
    <property type="term" value="F:ligase activity"/>
    <property type="evidence" value="ECO:0007669"/>
    <property type="project" value="UniProtKB-KW"/>
</dbReference>
<keyword evidence="3" id="KW-1133">Transmembrane helix</keyword>
<dbReference type="InterPro" id="IPR036736">
    <property type="entry name" value="ACP-like_sf"/>
</dbReference>
<dbReference type="PROSITE" id="PS00455">
    <property type="entry name" value="AMP_BINDING"/>
    <property type="match status" value="1"/>
</dbReference>
<dbReference type="NCBIfam" id="TIGR00530">
    <property type="entry name" value="AGP_acyltrn"/>
    <property type="match status" value="1"/>
</dbReference>
<dbReference type="SMART" id="SM00563">
    <property type="entry name" value="PlsC"/>
    <property type="match status" value="1"/>
</dbReference>
<keyword evidence="2" id="KW-0436">Ligase</keyword>
<feature type="transmembrane region" description="Helical" evidence="3">
    <location>
        <begin position="702"/>
        <end position="724"/>
    </location>
</feature>
<dbReference type="GO" id="GO:0008654">
    <property type="term" value="P:phospholipid biosynthetic process"/>
    <property type="evidence" value="ECO:0007669"/>
    <property type="project" value="InterPro"/>
</dbReference>
<dbReference type="InterPro" id="IPR020845">
    <property type="entry name" value="AMP-binding_CS"/>
</dbReference>
<feature type="transmembrane region" description="Helical" evidence="3">
    <location>
        <begin position="329"/>
        <end position="351"/>
    </location>
</feature>
<dbReference type="EMBL" id="UOGF01000071">
    <property type="protein sequence ID" value="VAX31147.1"/>
    <property type="molecule type" value="Genomic_DNA"/>
</dbReference>
<evidence type="ECO:0000256" key="2">
    <source>
        <dbReference type="ARBA" id="ARBA00022598"/>
    </source>
</evidence>
<dbReference type="CDD" id="cd07989">
    <property type="entry name" value="LPLAT_AGPAT-like"/>
    <property type="match status" value="1"/>
</dbReference>
<dbReference type="Pfam" id="PF00550">
    <property type="entry name" value="PP-binding"/>
    <property type="match status" value="1"/>
</dbReference>
<dbReference type="GO" id="GO:0006633">
    <property type="term" value="P:fatty acid biosynthetic process"/>
    <property type="evidence" value="ECO:0007669"/>
    <property type="project" value="TreeGrafter"/>
</dbReference>
<comment type="similarity">
    <text evidence="1">Belongs to the ATP-dependent AMP-binding enzyme family.</text>
</comment>
<dbReference type="FunFam" id="3.40.50.12780:FF:000013">
    <property type="entry name" value="Long-chain-fatty-acid--AMP ligase FadD32"/>
    <property type="match status" value="1"/>
</dbReference>
<dbReference type="InterPro" id="IPR004552">
    <property type="entry name" value="AGP_acyltrans"/>
</dbReference>
<organism evidence="5">
    <name type="scientific">hydrothermal vent metagenome</name>
    <dbReference type="NCBI Taxonomy" id="652676"/>
    <lineage>
        <taxon>unclassified sequences</taxon>
        <taxon>metagenomes</taxon>
        <taxon>ecological metagenomes</taxon>
    </lineage>
</organism>
<dbReference type="InterPro" id="IPR045851">
    <property type="entry name" value="AMP-bd_C_sf"/>
</dbReference>
<dbReference type="PANTHER" id="PTHR22754:SF32">
    <property type="entry name" value="DISCO-INTERACTING PROTEIN 2"/>
    <property type="match status" value="1"/>
</dbReference>
<keyword evidence="3" id="KW-0812">Transmembrane</keyword>
<dbReference type="GO" id="GO:0070566">
    <property type="term" value="F:adenylyltransferase activity"/>
    <property type="evidence" value="ECO:0007669"/>
    <property type="project" value="TreeGrafter"/>
</dbReference>
<dbReference type="CDD" id="cd05931">
    <property type="entry name" value="FAAL"/>
    <property type="match status" value="1"/>
</dbReference>
<dbReference type="PROSITE" id="PS50075">
    <property type="entry name" value="CARRIER"/>
    <property type="match status" value="1"/>
</dbReference>
<dbReference type="SUPFAM" id="SSF69593">
    <property type="entry name" value="Glycerol-3-phosphate (1)-acyltransferase"/>
    <property type="match status" value="1"/>
</dbReference>
<dbReference type="InterPro" id="IPR040097">
    <property type="entry name" value="FAAL/FAAC"/>
</dbReference>
<feature type="domain" description="Carrier" evidence="4">
    <location>
        <begin position="12"/>
        <end position="88"/>
    </location>
</feature>
<proteinExistence type="inferred from homology"/>
<dbReference type="InterPro" id="IPR009081">
    <property type="entry name" value="PP-bd_ACP"/>
</dbReference>
<gene>
    <name evidence="5" type="ORF">MNBD_NITROSPIRAE01-1061</name>
</gene>